<evidence type="ECO:0000259" key="14">
    <source>
        <dbReference type="SMART" id="SM00382"/>
    </source>
</evidence>
<dbReference type="HAMAP" id="MF_00377">
    <property type="entry name" value="DnaA_bact"/>
    <property type="match status" value="1"/>
</dbReference>
<dbReference type="Gene3D" id="1.10.8.60">
    <property type="match status" value="1"/>
</dbReference>
<dbReference type="Pfam" id="PF08299">
    <property type="entry name" value="Bac_DnaA_C"/>
    <property type="match status" value="1"/>
</dbReference>
<evidence type="ECO:0000313" key="16">
    <source>
        <dbReference type="EMBL" id="MDK6274601.1"/>
    </source>
</evidence>
<gene>
    <name evidence="8 16" type="primary">dnaA</name>
    <name evidence="16" type="ORF">QP116_02395</name>
</gene>
<reference evidence="16" key="1">
    <citation type="submission" date="2023-05" db="EMBL/GenBank/DDBJ databases">
        <title>Cataloging the Phylogenetic Diversity of Human Bladder Bacteria.</title>
        <authorList>
            <person name="Du J."/>
        </authorList>
    </citation>
    <scope>NUCLEOTIDE SEQUENCE</scope>
    <source>
        <strain evidence="16">UMB9978</strain>
    </source>
</reference>
<feature type="domain" description="Chromosomal replication initiator DnaA C-terminal" evidence="15">
    <location>
        <begin position="470"/>
        <end position="539"/>
    </location>
</feature>
<dbReference type="InterPro" id="IPR013317">
    <property type="entry name" value="DnaA_dom"/>
</dbReference>
<feature type="compositionally biased region" description="Pro residues" evidence="13">
    <location>
        <begin position="205"/>
        <end position="217"/>
    </location>
</feature>
<evidence type="ECO:0000256" key="8">
    <source>
        <dbReference type="HAMAP-Rule" id="MF_00377"/>
    </source>
</evidence>
<dbReference type="CDD" id="cd06571">
    <property type="entry name" value="Bac_DnaA_C"/>
    <property type="match status" value="1"/>
</dbReference>
<feature type="region of interest" description="Disordered" evidence="13">
    <location>
        <begin position="192"/>
        <end position="223"/>
    </location>
</feature>
<keyword evidence="12" id="KW-0175">Coiled coil</keyword>
<evidence type="ECO:0000259" key="15">
    <source>
        <dbReference type="SMART" id="SM00760"/>
    </source>
</evidence>
<feature type="region of interest" description="Disordered" evidence="13">
    <location>
        <begin position="92"/>
        <end position="177"/>
    </location>
</feature>
<comment type="similarity">
    <text evidence="1 8 11">Belongs to the DnaA family.</text>
</comment>
<sequence>MSTQDAAADQWRQVVQELRSDSRVTPRQRGYLELAQPQGRVGTTFLVAVPNELTRDAIQNGMSEPLDDALRTVFGQDMLCAFSIDTAIKTHASDNETTSPDNAESQFAESNASSANVDPRLRFDRGEYDDRGEYAPSERPRENFNQQEFDSGRYKKNDQYQDEHEESSQHPQDNGEFVRSEADVQRFQRAAERLDASQGESVPVAQPPAVRPVPQPPSTSAEFGRLNPKYVFDSFVIGSTNKFAHAAAVAVAEAPARAYNPLFIYGGSGLGKTHLLHAIGHYARDLYRGIRVRYVNSEEFTNDFINSIRDDEGTSFKAMYRNVDILLIDDIQFLANKDATQEEFFHTFNALHNHNKQVVITSDLPPKQLSGFEERLRSRFASGVTTDIQPPELETRIAILRKKAEAEGLSVPPEVMEAIASKISTNIRELEGALIRVTAYASLNRQPVTLETAEHVLKDLITDEGAQTLTPETIIHTTAEYFDFTVAELNSKSRTRALVTARQIAMYLLRELTEMSLPKIGELMGGRDHTTVIHAERKIRELMAERREVYNQVTELTNMMRQQQRE</sequence>
<dbReference type="InterPro" id="IPR020591">
    <property type="entry name" value="Chromosome_initiator_DnaA-like"/>
</dbReference>
<dbReference type="GO" id="GO:0003688">
    <property type="term" value="F:DNA replication origin binding"/>
    <property type="evidence" value="ECO:0007669"/>
    <property type="project" value="UniProtKB-UniRule"/>
</dbReference>
<dbReference type="GO" id="GO:0008289">
    <property type="term" value="F:lipid binding"/>
    <property type="evidence" value="ECO:0007669"/>
    <property type="project" value="UniProtKB-KW"/>
</dbReference>
<dbReference type="AlphaFoldDB" id="A0AAP4FD74"/>
<evidence type="ECO:0000256" key="4">
    <source>
        <dbReference type="ARBA" id="ARBA00022741"/>
    </source>
</evidence>
<feature type="region of interest" description="Domain IV, binds dsDNA" evidence="8">
    <location>
        <begin position="442"/>
        <end position="566"/>
    </location>
</feature>
<dbReference type="Pfam" id="PF00308">
    <property type="entry name" value="Bac_DnaA"/>
    <property type="match status" value="1"/>
</dbReference>
<dbReference type="NCBIfam" id="NF010686">
    <property type="entry name" value="PRK14086.1"/>
    <property type="match status" value="1"/>
</dbReference>
<evidence type="ECO:0000256" key="5">
    <source>
        <dbReference type="ARBA" id="ARBA00022840"/>
    </source>
</evidence>
<feature type="binding site" evidence="8">
    <location>
        <position position="273"/>
    </location>
    <ligand>
        <name>ATP</name>
        <dbReference type="ChEBI" id="CHEBI:30616"/>
    </ligand>
</feature>
<evidence type="ECO:0000256" key="1">
    <source>
        <dbReference type="ARBA" id="ARBA00006583"/>
    </source>
</evidence>
<evidence type="ECO:0000256" key="10">
    <source>
        <dbReference type="RuleBase" id="RU000577"/>
    </source>
</evidence>
<dbReference type="SUPFAM" id="SSF48295">
    <property type="entry name" value="TrpR-like"/>
    <property type="match status" value="1"/>
</dbReference>
<feature type="binding site" evidence="8">
    <location>
        <position position="269"/>
    </location>
    <ligand>
        <name>ATP</name>
        <dbReference type="ChEBI" id="CHEBI:30616"/>
    </ligand>
</feature>
<keyword evidence="3 8" id="KW-0235">DNA replication</keyword>
<evidence type="ECO:0000313" key="17">
    <source>
        <dbReference type="Proteomes" id="UP001240483"/>
    </source>
</evidence>
<dbReference type="SUPFAM" id="SSF52540">
    <property type="entry name" value="P-loop containing nucleoside triphosphate hydrolases"/>
    <property type="match status" value="1"/>
</dbReference>
<dbReference type="RefSeq" id="WP_285332545.1">
    <property type="nucleotide sequence ID" value="NZ_JASODW010000002.1"/>
</dbReference>
<accession>A0AAP4FD74</accession>
<dbReference type="GO" id="GO:0006270">
    <property type="term" value="P:DNA replication initiation"/>
    <property type="evidence" value="ECO:0007669"/>
    <property type="project" value="UniProtKB-UniRule"/>
</dbReference>
<evidence type="ECO:0000256" key="2">
    <source>
        <dbReference type="ARBA" id="ARBA00022490"/>
    </source>
</evidence>
<comment type="function">
    <text evidence="8 10">Plays an essential role in the initiation and regulation of chromosomal replication. ATP-DnaA binds to the origin of replication (oriC) to initiate formation of the DNA replication initiation complex once per cell cycle. Binds the DnaA box (a 9 base pair repeat at the origin) and separates the double-stranded (ds)DNA. Forms a right-handed helical filament on oriC DNA; dsDNA binds to the exterior of the filament while single-stranded (ss)DNA is stabiized in the filament's interior. The ATP-DnaA-oriC complex binds and stabilizes one strand of the AT-rich DNA unwinding element (DUE), permitting loading of DNA polymerase. After initiation quickly degrades to an ADP-DnaA complex that is not apt for DNA replication. Binds acidic phospholipids.</text>
</comment>
<dbReference type="PRINTS" id="PR00051">
    <property type="entry name" value="DNAA"/>
</dbReference>
<dbReference type="CDD" id="cd00009">
    <property type="entry name" value="AAA"/>
    <property type="match status" value="1"/>
</dbReference>
<proteinExistence type="inferred from homology"/>
<evidence type="ECO:0000256" key="7">
    <source>
        <dbReference type="ARBA" id="ARBA00023125"/>
    </source>
</evidence>
<comment type="domain">
    <text evidence="8">Domain I is involved in oligomerization and binding regulators, domain II is flexibile and of varying length in different bacteria, domain III forms the AAA+ region, while domain IV binds dsDNA.</text>
</comment>
<evidence type="ECO:0000256" key="9">
    <source>
        <dbReference type="NCBIfam" id="TIGR00362"/>
    </source>
</evidence>
<dbReference type="Proteomes" id="UP001240483">
    <property type="component" value="Unassembled WGS sequence"/>
</dbReference>
<dbReference type="GO" id="GO:0005524">
    <property type="term" value="F:ATP binding"/>
    <property type="evidence" value="ECO:0007669"/>
    <property type="project" value="UniProtKB-UniRule"/>
</dbReference>
<comment type="caution">
    <text evidence="8">Lacks conserved residue(s) required for the propagation of feature annotation.</text>
</comment>
<dbReference type="SMART" id="SM00760">
    <property type="entry name" value="Bac_DnaA_C"/>
    <property type="match status" value="1"/>
</dbReference>
<evidence type="ECO:0000256" key="12">
    <source>
        <dbReference type="SAM" id="Coils"/>
    </source>
</evidence>
<dbReference type="FunFam" id="1.10.8.60:FF:000003">
    <property type="entry name" value="Chromosomal replication initiator protein DnaA"/>
    <property type="match status" value="1"/>
</dbReference>
<evidence type="ECO:0000256" key="11">
    <source>
        <dbReference type="RuleBase" id="RU004227"/>
    </source>
</evidence>
<evidence type="ECO:0000256" key="6">
    <source>
        <dbReference type="ARBA" id="ARBA00023121"/>
    </source>
</evidence>
<keyword evidence="4 8" id="KW-0547">Nucleotide-binding</keyword>
<evidence type="ECO:0000256" key="3">
    <source>
        <dbReference type="ARBA" id="ARBA00022705"/>
    </source>
</evidence>
<keyword evidence="2 8" id="KW-0963">Cytoplasm</keyword>
<dbReference type="GO" id="GO:0006275">
    <property type="term" value="P:regulation of DNA replication"/>
    <property type="evidence" value="ECO:0007669"/>
    <property type="project" value="UniProtKB-UniRule"/>
</dbReference>
<feature type="region of interest" description="Domain III, AAA+ region" evidence="8">
    <location>
        <begin position="225"/>
        <end position="441"/>
    </location>
</feature>
<dbReference type="PANTHER" id="PTHR30050">
    <property type="entry name" value="CHROMOSOMAL REPLICATION INITIATOR PROTEIN DNAA"/>
    <property type="match status" value="1"/>
</dbReference>
<feature type="domain" description="AAA+ ATPase" evidence="14">
    <location>
        <begin position="258"/>
        <end position="392"/>
    </location>
</feature>
<protein>
    <recommendedName>
        <fullName evidence="8 9">Chromosomal replication initiator protein DnaA</fullName>
    </recommendedName>
</protein>
<feature type="compositionally biased region" description="Polar residues" evidence="13">
    <location>
        <begin position="95"/>
        <end position="116"/>
    </location>
</feature>
<dbReference type="SMART" id="SM00382">
    <property type="entry name" value="AAA"/>
    <property type="match status" value="1"/>
</dbReference>
<name>A0AAP4FD74_9MICC</name>
<dbReference type="InterPro" id="IPR018312">
    <property type="entry name" value="Chromosome_initiator_DnaA_CS"/>
</dbReference>
<dbReference type="Gene3D" id="3.40.50.300">
    <property type="entry name" value="P-loop containing nucleotide triphosphate hydrolases"/>
    <property type="match status" value="1"/>
</dbReference>
<dbReference type="InterPro" id="IPR027417">
    <property type="entry name" value="P-loop_NTPase"/>
</dbReference>
<comment type="caution">
    <text evidence="16">The sequence shown here is derived from an EMBL/GenBank/DDBJ whole genome shotgun (WGS) entry which is preliminary data.</text>
</comment>
<dbReference type="FunFam" id="1.10.1750.10:FF:000002">
    <property type="entry name" value="Chromosomal replication initiator protein DnaA"/>
    <property type="match status" value="1"/>
</dbReference>
<comment type="subcellular location">
    <subcellularLocation>
        <location evidence="8">Cytoplasm</location>
    </subcellularLocation>
</comment>
<keyword evidence="5 8" id="KW-0067">ATP-binding</keyword>
<feature type="compositionally biased region" description="Basic and acidic residues" evidence="13">
    <location>
        <begin position="150"/>
        <end position="168"/>
    </location>
</feature>
<feature type="compositionally biased region" description="Basic and acidic residues" evidence="13">
    <location>
        <begin position="119"/>
        <end position="142"/>
    </location>
</feature>
<dbReference type="InterPro" id="IPR001957">
    <property type="entry name" value="Chromosome_initiator_DnaA"/>
</dbReference>
<dbReference type="InterPro" id="IPR003593">
    <property type="entry name" value="AAA+_ATPase"/>
</dbReference>
<organism evidence="16 17">
    <name type="scientific">Pseudoglutamicibacter cumminsii</name>
    <dbReference type="NCBI Taxonomy" id="156979"/>
    <lineage>
        <taxon>Bacteria</taxon>
        <taxon>Bacillati</taxon>
        <taxon>Actinomycetota</taxon>
        <taxon>Actinomycetes</taxon>
        <taxon>Micrococcales</taxon>
        <taxon>Micrococcaceae</taxon>
        <taxon>Pseudoglutamicibacter</taxon>
    </lineage>
</organism>
<feature type="region of interest" description="Domain I, interacts with DnaA modulators" evidence="8">
    <location>
        <begin position="1"/>
        <end position="166"/>
    </location>
</feature>
<comment type="subunit">
    <text evidence="8">Oligomerizes as a right-handed, spiral filament on DNA at oriC.</text>
</comment>
<dbReference type="GO" id="GO:0005737">
    <property type="term" value="C:cytoplasm"/>
    <property type="evidence" value="ECO:0007669"/>
    <property type="project" value="UniProtKB-SubCell"/>
</dbReference>
<dbReference type="InterPro" id="IPR013159">
    <property type="entry name" value="DnaA_C"/>
</dbReference>
<dbReference type="EMBL" id="JASODW010000002">
    <property type="protein sequence ID" value="MDK6274601.1"/>
    <property type="molecule type" value="Genomic_DNA"/>
</dbReference>
<dbReference type="Gene3D" id="1.10.1750.10">
    <property type="match status" value="1"/>
</dbReference>
<dbReference type="FunFam" id="3.40.50.300:FF:000150">
    <property type="entry name" value="Chromosomal replication initiator protein DnaA"/>
    <property type="match status" value="1"/>
</dbReference>
<feature type="coiled-coil region" evidence="12">
    <location>
        <begin position="532"/>
        <end position="566"/>
    </location>
</feature>
<keyword evidence="6 8" id="KW-0446">Lipid-binding</keyword>
<dbReference type="PANTHER" id="PTHR30050:SF2">
    <property type="entry name" value="CHROMOSOMAL REPLICATION INITIATOR PROTEIN DNAA"/>
    <property type="match status" value="1"/>
</dbReference>
<evidence type="ECO:0000256" key="13">
    <source>
        <dbReference type="SAM" id="MobiDB-lite"/>
    </source>
</evidence>
<feature type="binding site" evidence="8">
    <location>
        <position position="272"/>
    </location>
    <ligand>
        <name>ATP</name>
        <dbReference type="ChEBI" id="CHEBI:30616"/>
    </ligand>
</feature>
<dbReference type="InterPro" id="IPR010921">
    <property type="entry name" value="Trp_repressor/repl_initiator"/>
</dbReference>
<keyword evidence="7 8" id="KW-0238">DNA-binding</keyword>
<feature type="binding site" evidence="8">
    <location>
        <position position="271"/>
    </location>
    <ligand>
        <name>ATP</name>
        <dbReference type="ChEBI" id="CHEBI:30616"/>
    </ligand>
</feature>
<dbReference type="GO" id="GO:0005886">
    <property type="term" value="C:plasma membrane"/>
    <property type="evidence" value="ECO:0007669"/>
    <property type="project" value="TreeGrafter"/>
</dbReference>
<dbReference type="PROSITE" id="PS01008">
    <property type="entry name" value="DNAA"/>
    <property type="match status" value="1"/>
</dbReference>
<dbReference type="NCBIfam" id="TIGR00362">
    <property type="entry name" value="DnaA"/>
    <property type="match status" value="1"/>
</dbReference>